<accession>A0A1Y2IJT8</accession>
<gene>
    <name evidence="1" type="ORF">PYCCODRAFT_649846</name>
</gene>
<dbReference type="Proteomes" id="UP000193067">
    <property type="component" value="Unassembled WGS sequence"/>
</dbReference>
<name>A0A1Y2IJT8_TRAC3</name>
<proteinExistence type="predicted"/>
<sequence>MARRANYLDPKAIPLPYQQRSCASKLRPTSPPLLNTLVHSIAHACYPTSHFAYTVLPMRRTSYSDAIPAALHVRRHLPERAPSVARSHLSPFSHSDKPPRDVPEWFAPFPSGVLAPIAQPSAVAASMSIRVFGLMLIPLAIKSKQPHIPGTSVSYYILRSLKPGAEHYAKVQGTFHLPRDI</sequence>
<protein>
    <submittedName>
        <fullName evidence="1">Uncharacterized protein</fullName>
    </submittedName>
</protein>
<keyword evidence="2" id="KW-1185">Reference proteome</keyword>
<evidence type="ECO:0000313" key="2">
    <source>
        <dbReference type="Proteomes" id="UP000193067"/>
    </source>
</evidence>
<evidence type="ECO:0000313" key="1">
    <source>
        <dbReference type="EMBL" id="OSD00904.1"/>
    </source>
</evidence>
<dbReference type="AlphaFoldDB" id="A0A1Y2IJT8"/>
<reference evidence="1 2" key="1">
    <citation type="journal article" date="2015" name="Biotechnol. Biofuels">
        <title>Enhanced degradation of softwood versus hardwood by the white-rot fungus Pycnoporus coccineus.</title>
        <authorList>
            <person name="Couturier M."/>
            <person name="Navarro D."/>
            <person name="Chevret D."/>
            <person name="Henrissat B."/>
            <person name="Piumi F."/>
            <person name="Ruiz-Duenas F.J."/>
            <person name="Martinez A.T."/>
            <person name="Grigoriev I.V."/>
            <person name="Riley R."/>
            <person name="Lipzen A."/>
            <person name="Berrin J.G."/>
            <person name="Master E.R."/>
            <person name="Rosso M.N."/>
        </authorList>
    </citation>
    <scope>NUCLEOTIDE SEQUENCE [LARGE SCALE GENOMIC DNA]</scope>
    <source>
        <strain evidence="1 2">BRFM310</strain>
    </source>
</reference>
<dbReference type="EMBL" id="KZ084115">
    <property type="protein sequence ID" value="OSD00904.1"/>
    <property type="molecule type" value="Genomic_DNA"/>
</dbReference>
<organism evidence="1 2">
    <name type="scientific">Trametes coccinea (strain BRFM310)</name>
    <name type="common">Pycnoporus coccineus</name>
    <dbReference type="NCBI Taxonomy" id="1353009"/>
    <lineage>
        <taxon>Eukaryota</taxon>
        <taxon>Fungi</taxon>
        <taxon>Dikarya</taxon>
        <taxon>Basidiomycota</taxon>
        <taxon>Agaricomycotina</taxon>
        <taxon>Agaricomycetes</taxon>
        <taxon>Polyporales</taxon>
        <taxon>Polyporaceae</taxon>
        <taxon>Trametes</taxon>
    </lineage>
</organism>